<reference evidence="6 7" key="1">
    <citation type="submission" date="2020-01" db="EMBL/GenBank/DDBJ databases">
        <authorList>
            <person name="Liu G."/>
            <person name="Liu B."/>
        </authorList>
    </citation>
    <scope>NUCLEOTIDE SEQUENCE [LARGE SCALE GENOMIC DNA]</scope>
    <source>
        <strain evidence="6 7">FJAT-51161</strain>
    </source>
</reference>
<evidence type="ECO:0000256" key="2">
    <source>
        <dbReference type="ARBA" id="ARBA00023125"/>
    </source>
</evidence>
<dbReference type="InterPro" id="IPR036388">
    <property type="entry name" value="WH-like_DNA-bd_sf"/>
</dbReference>
<dbReference type="CDD" id="cd00383">
    <property type="entry name" value="trans_reg_C"/>
    <property type="match status" value="1"/>
</dbReference>
<protein>
    <submittedName>
        <fullName evidence="6">Winged helix-turn-helix domain-containing protein</fullName>
    </submittedName>
</protein>
<sequence length="201" mass="23782">MNSNYIAVLTNNHNFYQFLDLLLFNISLKRINDFQSLINDEDCIAFVGDSLCYEDLQKVEKNINKPVILLSSSLDYKENFLNFYYKFPRFISKQNFINKEFNDLYRLNTDTYFSIEKHSIITKNQSHPLTNLEFRLIYYLLKNRGKVISVDSLIDRLDLMTPSSLYVCVKKLRDKIEENSDSPSLLVYLKNKGYYLNIDSN</sequence>
<keyword evidence="3" id="KW-0804">Transcription</keyword>
<dbReference type="Proteomes" id="UP000596049">
    <property type="component" value="Chromosome"/>
</dbReference>
<evidence type="ECO:0000313" key="7">
    <source>
        <dbReference type="Proteomes" id="UP000596049"/>
    </source>
</evidence>
<dbReference type="PROSITE" id="PS51755">
    <property type="entry name" value="OMPR_PHOB"/>
    <property type="match status" value="1"/>
</dbReference>
<evidence type="ECO:0000256" key="3">
    <source>
        <dbReference type="ARBA" id="ARBA00023163"/>
    </source>
</evidence>
<feature type="domain" description="OmpR/PhoB-type" evidence="5">
    <location>
        <begin position="102"/>
        <end position="198"/>
    </location>
</feature>
<accession>A0ABX7ARB2</accession>
<evidence type="ECO:0000256" key="4">
    <source>
        <dbReference type="PROSITE-ProRule" id="PRU01091"/>
    </source>
</evidence>
<dbReference type="SMART" id="SM00862">
    <property type="entry name" value="Trans_reg_C"/>
    <property type="match status" value="1"/>
</dbReference>
<dbReference type="InterPro" id="IPR016032">
    <property type="entry name" value="Sig_transdc_resp-reg_C-effctor"/>
</dbReference>
<feature type="DNA-binding region" description="OmpR/PhoB-type" evidence="4">
    <location>
        <begin position="102"/>
        <end position="198"/>
    </location>
</feature>
<dbReference type="EMBL" id="CP067341">
    <property type="protein sequence ID" value="QQP12351.1"/>
    <property type="molecule type" value="Genomic_DNA"/>
</dbReference>
<proteinExistence type="predicted"/>
<evidence type="ECO:0000313" key="6">
    <source>
        <dbReference type="EMBL" id="QQP12351.1"/>
    </source>
</evidence>
<keyword evidence="2 4" id="KW-0238">DNA-binding</keyword>
<dbReference type="Gene3D" id="1.10.10.10">
    <property type="entry name" value="Winged helix-like DNA-binding domain superfamily/Winged helix DNA-binding domain"/>
    <property type="match status" value="1"/>
</dbReference>
<dbReference type="InterPro" id="IPR001867">
    <property type="entry name" value="OmpR/PhoB-type_DNA-bd"/>
</dbReference>
<evidence type="ECO:0000256" key="1">
    <source>
        <dbReference type="ARBA" id="ARBA00023015"/>
    </source>
</evidence>
<organism evidence="6 7">
    <name type="scientific">Lysinibacillus agricola</name>
    <dbReference type="NCBI Taxonomy" id="2590012"/>
    <lineage>
        <taxon>Bacteria</taxon>
        <taxon>Bacillati</taxon>
        <taxon>Bacillota</taxon>
        <taxon>Bacilli</taxon>
        <taxon>Bacillales</taxon>
        <taxon>Bacillaceae</taxon>
        <taxon>Lysinibacillus</taxon>
    </lineage>
</organism>
<dbReference type="RefSeq" id="WP_053595478.1">
    <property type="nucleotide sequence ID" value="NZ_CP067341.1"/>
</dbReference>
<dbReference type="Pfam" id="PF00486">
    <property type="entry name" value="Trans_reg_C"/>
    <property type="match status" value="1"/>
</dbReference>
<evidence type="ECO:0000259" key="5">
    <source>
        <dbReference type="PROSITE" id="PS51755"/>
    </source>
</evidence>
<name>A0ABX7ARB2_9BACI</name>
<keyword evidence="1" id="KW-0805">Transcription regulation</keyword>
<dbReference type="SUPFAM" id="SSF46894">
    <property type="entry name" value="C-terminal effector domain of the bipartite response regulators"/>
    <property type="match status" value="1"/>
</dbReference>
<keyword evidence="7" id="KW-1185">Reference proteome</keyword>
<gene>
    <name evidence="6" type="ORF">FJQ98_25240</name>
</gene>